<proteinExistence type="predicted"/>
<dbReference type="EMBL" id="JBHRSM010000041">
    <property type="protein sequence ID" value="MFC3087932.1"/>
    <property type="molecule type" value="Genomic_DNA"/>
</dbReference>
<dbReference type="InterPro" id="IPR050194">
    <property type="entry name" value="Glycosyltransferase_grp1"/>
</dbReference>
<comment type="caution">
    <text evidence="2">The sequence shown here is derived from an EMBL/GenBank/DDBJ whole genome shotgun (WGS) entry which is preliminary data.</text>
</comment>
<sequence>MPIRVLCVLDYYLPGFKGGGPLRTIANMRRLLAGRVELAVFTRDRDLGADQPYDGIELDRWIETPDDPVYYARPETFSAAGLQAAMEGQPASLLYLNSFFGFRSSIQIYHWARRQAPPLPILLAPRGEFSQGALAIKPSKKWFFLTLCKWFRLYRDVSWHASTAAEQADILRQFPSAAGRIHLAKDPVDLGAAVPAENRPAPSPAGQLRLCFLSRISPMKNLDGLLRALAQCPEEIALDIWGPVEDAAHWQACQRLMAALPAHVTVQHKGPVAPEAVSATFAAYDLFAFPTHGENFGHVIFEALRAGTPVLVSDRTPWQAGAEGALRVLSLTGVEGGAQDWAAGLSAFAAFSAADKGRLRQAARHYAEDFVQNSDIAAKNLAMFQAVAAGQVARLPAGSAPQSGADAP</sequence>
<dbReference type="SUPFAM" id="SSF53756">
    <property type="entry name" value="UDP-Glycosyltransferase/glycogen phosphorylase"/>
    <property type="match status" value="1"/>
</dbReference>
<gene>
    <name evidence="2" type="ORF">ACFOD6_17970</name>
</gene>
<evidence type="ECO:0000313" key="3">
    <source>
        <dbReference type="Proteomes" id="UP001595445"/>
    </source>
</evidence>
<dbReference type="RefSeq" id="WP_197647755.1">
    <property type="nucleotide sequence ID" value="NZ_JAEACP010000041.1"/>
</dbReference>
<protein>
    <submittedName>
        <fullName evidence="2">Glycosyltransferase family 4 protein</fullName>
    </submittedName>
</protein>
<organism evidence="2 3">
    <name type="scientific">Tabrizicola soli</name>
    <dbReference type="NCBI Taxonomy" id="2185115"/>
    <lineage>
        <taxon>Bacteria</taxon>
        <taxon>Pseudomonadati</taxon>
        <taxon>Pseudomonadota</taxon>
        <taxon>Alphaproteobacteria</taxon>
        <taxon>Rhodobacterales</taxon>
        <taxon>Paracoccaceae</taxon>
        <taxon>Tabrizicola</taxon>
    </lineage>
</organism>
<evidence type="ECO:0000313" key="2">
    <source>
        <dbReference type="EMBL" id="MFC3087932.1"/>
    </source>
</evidence>
<accession>A0ABV7DXW8</accession>
<dbReference type="CDD" id="cd03801">
    <property type="entry name" value="GT4_PimA-like"/>
    <property type="match status" value="1"/>
</dbReference>
<name>A0ABV7DXW8_9RHOB</name>
<dbReference type="PANTHER" id="PTHR45947">
    <property type="entry name" value="SULFOQUINOVOSYL TRANSFERASE SQD2"/>
    <property type="match status" value="1"/>
</dbReference>
<dbReference type="PANTHER" id="PTHR45947:SF3">
    <property type="entry name" value="SULFOQUINOVOSYL TRANSFERASE SQD2"/>
    <property type="match status" value="1"/>
</dbReference>
<reference evidence="3" key="1">
    <citation type="journal article" date="2019" name="Int. J. Syst. Evol. Microbiol.">
        <title>The Global Catalogue of Microorganisms (GCM) 10K type strain sequencing project: providing services to taxonomists for standard genome sequencing and annotation.</title>
        <authorList>
            <consortium name="The Broad Institute Genomics Platform"/>
            <consortium name="The Broad Institute Genome Sequencing Center for Infectious Disease"/>
            <person name="Wu L."/>
            <person name="Ma J."/>
        </authorList>
    </citation>
    <scope>NUCLEOTIDE SEQUENCE [LARGE SCALE GENOMIC DNA]</scope>
    <source>
        <strain evidence="3">KCTC 62102</strain>
    </source>
</reference>
<dbReference type="Gene3D" id="3.40.50.2000">
    <property type="entry name" value="Glycogen Phosphorylase B"/>
    <property type="match status" value="1"/>
</dbReference>
<keyword evidence="3" id="KW-1185">Reference proteome</keyword>
<dbReference type="Proteomes" id="UP001595445">
    <property type="component" value="Unassembled WGS sequence"/>
</dbReference>
<feature type="domain" description="Glycosyl transferase family 1" evidence="1">
    <location>
        <begin position="202"/>
        <end position="316"/>
    </location>
</feature>
<dbReference type="Pfam" id="PF00534">
    <property type="entry name" value="Glycos_transf_1"/>
    <property type="match status" value="1"/>
</dbReference>
<dbReference type="InterPro" id="IPR001296">
    <property type="entry name" value="Glyco_trans_1"/>
</dbReference>
<evidence type="ECO:0000259" key="1">
    <source>
        <dbReference type="Pfam" id="PF00534"/>
    </source>
</evidence>